<proteinExistence type="predicted"/>
<organism evidence="1 2">
    <name type="scientific">Xanthomonas citri pv. citri</name>
    <dbReference type="NCBI Taxonomy" id="611301"/>
    <lineage>
        <taxon>Bacteria</taxon>
        <taxon>Pseudomonadati</taxon>
        <taxon>Pseudomonadota</taxon>
        <taxon>Gammaproteobacteria</taxon>
        <taxon>Lysobacterales</taxon>
        <taxon>Lysobacteraceae</taxon>
        <taxon>Xanthomonas</taxon>
    </lineage>
</organism>
<protein>
    <recommendedName>
        <fullName evidence="3">Tetratricopeptide repeat protein</fullName>
    </recommendedName>
</protein>
<sequence length="86" mass="9746">PYLYEPYFFRALAKINLDDFQGAEADCDQAIQRNPFVVGAYQIRGLARIRQDKFDGAVASHPSLKFFVPMKPADDELIDEKVIPLA</sequence>
<name>A0A8I0H5J0_XANCI</name>
<reference evidence="1" key="1">
    <citation type="submission" date="2020-01" db="EMBL/GenBank/DDBJ databases">
        <authorList>
            <person name="Richard D."/>
        </authorList>
    </citation>
    <scope>NUCLEOTIDE SEQUENCE</scope>
    <source>
        <strain evidence="1">JP541</strain>
    </source>
</reference>
<evidence type="ECO:0000313" key="2">
    <source>
        <dbReference type="Proteomes" id="UP000653002"/>
    </source>
</evidence>
<dbReference type="EMBL" id="JAABFR010000397">
    <property type="protein sequence ID" value="MBD4335805.1"/>
    <property type="molecule type" value="Genomic_DNA"/>
</dbReference>
<accession>A0A8I0H5J0</accession>
<evidence type="ECO:0000313" key="1">
    <source>
        <dbReference type="EMBL" id="MBD4335805.1"/>
    </source>
</evidence>
<dbReference type="AlphaFoldDB" id="A0A8I0H5J0"/>
<dbReference type="Proteomes" id="UP000653002">
    <property type="component" value="Unassembled WGS sequence"/>
</dbReference>
<gene>
    <name evidence="1" type="ORF">GUH15_06980</name>
</gene>
<dbReference type="Gene3D" id="1.25.40.10">
    <property type="entry name" value="Tetratricopeptide repeat domain"/>
    <property type="match status" value="1"/>
</dbReference>
<feature type="non-terminal residue" evidence="1">
    <location>
        <position position="1"/>
    </location>
</feature>
<feature type="non-terminal residue" evidence="1">
    <location>
        <position position="86"/>
    </location>
</feature>
<comment type="caution">
    <text evidence="1">The sequence shown here is derived from an EMBL/GenBank/DDBJ whole genome shotgun (WGS) entry which is preliminary data.</text>
</comment>
<evidence type="ECO:0008006" key="3">
    <source>
        <dbReference type="Google" id="ProtNLM"/>
    </source>
</evidence>
<dbReference type="InterPro" id="IPR011990">
    <property type="entry name" value="TPR-like_helical_dom_sf"/>
</dbReference>
<dbReference type="SUPFAM" id="SSF48452">
    <property type="entry name" value="TPR-like"/>
    <property type="match status" value="1"/>
</dbReference>